<accession>A0AC34R6P0</accession>
<reference evidence="2" key="1">
    <citation type="submission" date="2022-11" db="UniProtKB">
        <authorList>
            <consortium name="WormBaseParasite"/>
        </authorList>
    </citation>
    <scope>IDENTIFICATION</scope>
</reference>
<proteinExistence type="predicted"/>
<protein>
    <submittedName>
        <fullName evidence="2">Uncharacterized protein</fullName>
    </submittedName>
</protein>
<dbReference type="Proteomes" id="UP000887576">
    <property type="component" value="Unplaced"/>
</dbReference>
<sequence length="244" mass="28736">MEYDSDYETRGLNPKKKTFHWYLENTDNNKDYQEIQESTIVYLKSLSEMSDFINLRRFQMKELHFSNCLRRKKEVCFDDLFDPFVAVHSTPMIEVESLKITLERITLGTEEKIKDIARFDNSSFNLMFGDIHSIFNDLKNLECVYYFAVGVTSLERTRLLVKMAIQALRNHQANFHITVKFDFSYETERADKEKDLIKPLKIAPSEEFIFEKEQLGGHKATAVVDFESNGFNIKVIEVYHLEPL</sequence>
<organism evidence="1 2">
    <name type="scientific">Panagrolaimus sp. JU765</name>
    <dbReference type="NCBI Taxonomy" id="591449"/>
    <lineage>
        <taxon>Eukaryota</taxon>
        <taxon>Metazoa</taxon>
        <taxon>Ecdysozoa</taxon>
        <taxon>Nematoda</taxon>
        <taxon>Chromadorea</taxon>
        <taxon>Rhabditida</taxon>
        <taxon>Tylenchina</taxon>
        <taxon>Panagrolaimomorpha</taxon>
        <taxon>Panagrolaimoidea</taxon>
        <taxon>Panagrolaimidae</taxon>
        <taxon>Panagrolaimus</taxon>
    </lineage>
</organism>
<evidence type="ECO:0000313" key="1">
    <source>
        <dbReference type="Proteomes" id="UP000887576"/>
    </source>
</evidence>
<name>A0AC34R6P0_9BILA</name>
<evidence type="ECO:0000313" key="2">
    <source>
        <dbReference type="WBParaSite" id="JU765_v2.g3954.t1"/>
    </source>
</evidence>
<dbReference type="WBParaSite" id="JU765_v2.g3954.t1">
    <property type="protein sequence ID" value="JU765_v2.g3954.t1"/>
    <property type="gene ID" value="JU765_v2.g3954"/>
</dbReference>